<feature type="chain" id="PRO_5012481023" description="Phenol degradation protein meta" evidence="1">
    <location>
        <begin position="31"/>
        <end position="317"/>
    </location>
</feature>
<name>A0A1R1IC91_9RHOO</name>
<keyword evidence="1" id="KW-0732">Signal</keyword>
<dbReference type="PROSITE" id="PS51257">
    <property type="entry name" value="PROKAR_LIPOPROTEIN"/>
    <property type="match status" value="1"/>
</dbReference>
<dbReference type="AlphaFoldDB" id="A0A1R1IC91"/>
<proteinExistence type="predicted"/>
<dbReference type="Proteomes" id="UP000187526">
    <property type="component" value="Unassembled WGS sequence"/>
</dbReference>
<gene>
    <name evidence="2" type="ORF">BJN45_01375</name>
</gene>
<evidence type="ECO:0000313" key="3">
    <source>
        <dbReference type="Proteomes" id="UP000187526"/>
    </source>
</evidence>
<dbReference type="Pfam" id="PF13557">
    <property type="entry name" value="Phenol_MetA_deg"/>
    <property type="match status" value="1"/>
</dbReference>
<protein>
    <recommendedName>
        <fullName evidence="4">Phenol degradation protein meta</fullName>
    </recommendedName>
</protein>
<sequence length="317" mass="34649">MQQARECSNYRRPAAWFALGLALACCQASATEGGGSAYPVGVETNYTGLMLPEGSHLLVYYQHYQANEARDNHGRDNPRFAYFRSRADVVALRLSHVWRTVRIAGATLESRVVLPLPQVDLRLGIARPAPLGALDRSGSSKGAGDLTVAPLLLGWHGPSLHQMAGFEMILPTGEYDRDRPVNAGRNAWQAAALYGLTWLPGRWEASARVRYAINGRNDATDYRSGNELSLEFSGGYKFMPGWSAGLNGYAYRQTSDDRQSGAAVNGDGNRAAVNAIGPYLAWSPSRGFGLVAKFQVESGARNRAEGNRFWLQGRYAF</sequence>
<evidence type="ECO:0008006" key="4">
    <source>
        <dbReference type="Google" id="ProtNLM"/>
    </source>
</evidence>
<dbReference type="RefSeq" id="WP_076091325.1">
    <property type="nucleotide sequence ID" value="NZ_MTHD01000001.1"/>
</dbReference>
<comment type="caution">
    <text evidence="2">The sequence shown here is derived from an EMBL/GenBank/DDBJ whole genome shotgun (WGS) entry which is preliminary data.</text>
</comment>
<evidence type="ECO:0000256" key="1">
    <source>
        <dbReference type="SAM" id="SignalP"/>
    </source>
</evidence>
<dbReference type="EMBL" id="MTHD01000001">
    <property type="protein sequence ID" value="OMG56304.1"/>
    <property type="molecule type" value="Genomic_DNA"/>
</dbReference>
<dbReference type="STRING" id="418702.BJN45_01375"/>
<feature type="signal peptide" evidence="1">
    <location>
        <begin position="1"/>
        <end position="30"/>
    </location>
</feature>
<accession>A0A1R1IC91</accession>
<reference evidence="2 3" key="1">
    <citation type="submission" date="2016-10" db="EMBL/GenBank/DDBJ databases">
        <title>Alkaliphiles isolated from bioreactors.</title>
        <authorList>
            <person name="Salah Z."/>
            <person name="Rout S.P."/>
            <person name="Humphreys P.N."/>
        </authorList>
    </citation>
    <scope>NUCLEOTIDE SEQUENCE [LARGE SCALE GENOMIC DNA]</scope>
    <source>
        <strain evidence="2 3">ZS02</strain>
    </source>
</reference>
<dbReference type="OrthoDB" id="8639774at2"/>
<keyword evidence="3" id="KW-1185">Reference proteome</keyword>
<dbReference type="InterPro" id="IPR025737">
    <property type="entry name" value="FApF"/>
</dbReference>
<evidence type="ECO:0000313" key="2">
    <source>
        <dbReference type="EMBL" id="OMG56304.1"/>
    </source>
</evidence>
<organism evidence="2 3">
    <name type="scientific">Azonexus hydrophilus</name>
    <dbReference type="NCBI Taxonomy" id="418702"/>
    <lineage>
        <taxon>Bacteria</taxon>
        <taxon>Pseudomonadati</taxon>
        <taxon>Pseudomonadota</taxon>
        <taxon>Betaproteobacteria</taxon>
        <taxon>Rhodocyclales</taxon>
        <taxon>Azonexaceae</taxon>
        <taxon>Azonexus</taxon>
    </lineage>
</organism>